<evidence type="ECO:0000256" key="6">
    <source>
        <dbReference type="ARBA" id="ARBA00047949"/>
    </source>
</evidence>
<evidence type="ECO:0000256" key="5">
    <source>
        <dbReference type="ARBA" id="ARBA00023027"/>
    </source>
</evidence>
<dbReference type="OMA" id="ESWPERN"/>
<evidence type="ECO:0000256" key="1">
    <source>
        <dbReference type="ARBA" id="ARBA00003343"/>
    </source>
</evidence>
<evidence type="ECO:0000256" key="8">
    <source>
        <dbReference type="SAM" id="SignalP"/>
    </source>
</evidence>
<feature type="compositionally biased region" description="Basic and acidic residues" evidence="7">
    <location>
        <begin position="65"/>
        <end position="76"/>
    </location>
</feature>
<dbReference type="HOGENOM" id="CLU_052998_2_1_1"/>
<keyword evidence="8" id="KW-0732">Signal</keyword>
<protein>
    <recommendedName>
        <fullName evidence="3">2'-phosphotransferase</fullName>
        <ecNumber evidence="3">2.7.1.160</ecNumber>
    </recommendedName>
</protein>
<comment type="function">
    <text evidence="1">Catalyzes the last step of tRNA splicing, the transfer of the splice junction 2'-phosphate from ligated tRNA to NAD to produce ADP-ribose 1''-2'' cyclic phosphate.</text>
</comment>
<organism evidence="9">
    <name type="scientific">Oryza punctata</name>
    <name type="common">Red rice</name>
    <dbReference type="NCBI Taxonomy" id="4537"/>
    <lineage>
        <taxon>Eukaryota</taxon>
        <taxon>Viridiplantae</taxon>
        <taxon>Streptophyta</taxon>
        <taxon>Embryophyta</taxon>
        <taxon>Tracheophyta</taxon>
        <taxon>Spermatophyta</taxon>
        <taxon>Magnoliopsida</taxon>
        <taxon>Liliopsida</taxon>
        <taxon>Poales</taxon>
        <taxon>Poaceae</taxon>
        <taxon>BOP clade</taxon>
        <taxon>Oryzoideae</taxon>
        <taxon>Oryzeae</taxon>
        <taxon>Oryzinae</taxon>
        <taxon>Oryza</taxon>
    </lineage>
</organism>
<dbReference type="PANTHER" id="PTHR12684:SF2">
    <property type="entry name" value="TRNA 2'-PHOSPHOTRANSFERASE 1"/>
    <property type="match status" value="1"/>
</dbReference>
<dbReference type="GO" id="GO:0000215">
    <property type="term" value="F:tRNA 2'-phosphotransferase activity"/>
    <property type="evidence" value="ECO:0007669"/>
    <property type="project" value="UniProtKB-EC"/>
</dbReference>
<keyword evidence="4" id="KW-0808">Transferase</keyword>
<dbReference type="STRING" id="4537.A0A0E0L7F1"/>
<dbReference type="EnsemblPlants" id="OPUNC06G01980.1">
    <property type="protein sequence ID" value="OPUNC06G01980.1"/>
    <property type="gene ID" value="OPUNC06G01980"/>
</dbReference>
<dbReference type="Gene3D" id="1.10.10.970">
    <property type="entry name" value="RNA 2'-phosphotransferase, Tpt1/KptA family, N-terminal domain"/>
    <property type="match status" value="1"/>
</dbReference>
<dbReference type="AlphaFoldDB" id="A0A0E0L7F1"/>
<reference evidence="9" key="1">
    <citation type="submission" date="2015-04" db="UniProtKB">
        <authorList>
            <consortium name="EnsemblPlants"/>
        </authorList>
    </citation>
    <scope>IDENTIFICATION</scope>
</reference>
<evidence type="ECO:0000256" key="3">
    <source>
        <dbReference type="ARBA" id="ARBA00012007"/>
    </source>
</evidence>
<dbReference type="PANTHER" id="PTHR12684">
    <property type="entry name" value="PUTATIVE PHOSPHOTRANSFERASE"/>
    <property type="match status" value="1"/>
</dbReference>
<dbReference type="Proteomes" id="UP000026962">
    <property type="component" value="Chromosome 6"/>
</dbReference>
<feature type="signal peptide" evidence="8">
    <location>
        <begin position="1"/>
        <end position="24"/>
    </location>
</feature>
<dbReference type="EC" id="2.7.1.160" evidence="3"/>
<dbReference type="InterPro" id="IPR002745">
    <property type="entry name" value="Ptrans_KptA/Tpt1"/>
</dbReference>
<comment type="similarity">
    <text evidence="2">Belongs to the KptA/TPT1 family.</text>
</comment>
<dbReference type="InterPro" id="IPR042080">
    <property type="entry name" value="RNA_2'-PTrans_N"/>
</dbReference>
<keyword evidence="10" id="KW-1185">Reference proteome</keyword>
<proteinExistence type="inferred from homology"/>
<evidence type="ECO:0000256" key="4">
    <source>
        <dbReference type="ARBA" id="ARBA00022679"/>
    </source>
</evidence>
<feature type="compositionally biased region" description="Low complexity" evidence="7">
    <location>
        <begin position="26"/>
        <end position="36"/>
    </location>
</feature>
<name>A0A0E0L7F1_ORYPU</name>
<keyword evidence="5" id="KW-0520">NAD</keyword>
<feature type="region of interest" description="Disordered" evidence="7">
    <location>
        <begin position="26"/>
        <end position="76"/>
    </location>
</feature>
<dbReference type="Pfam" id="PF01885">
    <property type="entry name" value="PTS_2-RNA"/>
    <property type="match status" value="1"/>
</dbReference>
<comment type="catalytic activity">
    <reaction evidence="6">
        <text>2'-phospho-[ligated tRNA] + NAD(+) = mature tRNA + ADP-alpha-D-ribose 1'',2''-cyclic phosphate + nicotinamide</text>
        <dbReference type="Rhea" id="RHEA:23324"/>
        <dbReference type="Rhea" id="RHEA-COMP:11106"/>
        <dbReference type="Rhea" id="RHEA-COMP:11107"/>
        <dbReference type="ChEBI" id="CHEBI:17154"/>
        <dbReference type="ChEBI" id="CHEBI:57540"/>
        <dbReference type="ChEBI" id="CHEBI:76596"/>
        <dbReference type="ChEBI" id="CHEBI:82883"/>
        <dbReference type="ChEBI" id="CHEBI:85027"/>
        <dbReference type="EC" id="2.7.1.160"/>
    </reaction>
</comment>
<sequence length="244" mass="26697">MRAASSPLRAALLLFLSSPSPRLALPMNSSSSSSSSRGAAYHSKAAAFSSPQPRGGGGRRHGRGGRGEGRGGDGSDRIDALGRLLTRILRHMASELNLDMRTDGYVRVRDLLNLNLQTFAKIPLKSHTVDEIKEAVRRDNKQRFGLLEEDGELLIRANQGHTVTTVTSESLLKPILSADEVSGMRQSVNILIYLDVSKALQDGMKLYISDNKVILTEGFDGVVPVKYFEKIETWPGRAPIPFQK</sequence>
<dbReference type="Gramene" id="OPUNC06G01980.1">
    <property type="protein sequence ID" value="OPUNC06G01980.1"/>
    <property type="gene ID" value="OPUNC06G01980"/>
</dbReference>
<dbReference type="Gene3D" id="3.20.170.30">
    <property type="match status" value="1"/>
</dbReference>
<evidence type="ECO:0000256" key="2">
    <source>
        <dbReference type="ARBA" id="ARBA00009836"/>
    </source>
</evidence>
<evidence type="ECO:0000313" key="9">
    <source>
        <dbReference type="EnsemblPlants" id="OPUNC06G01980.1"/>
    </source>
</evidence>
<accession>A0A0E0L7F1</accession>
<reference evidence="9" key="2">
    <citation type="submission" date="2018-05" db="EMBL/GenBank/DDBJ databases">
        <title>OpunRS2 (Oryza punctata Reference Sequence Version 2).</title>
        <authorList>
            <person name="Zhang J."/>
            <person name="Kudrna D."/>
            <person name="Lee S."/>
            <person name="Talag J."/>
            <person name="Welchert J."/>
            <person name="Wing R.A."/>
        </authorList>
    </citation>
    <scope>NUCLEOTIDE SEQUENCE [LARGE SCALE GENOMIC DNA]</scope>
</reference>
<dbReference type="eggNOG" id="KOG2278">
    <property type="taxonomic scope" value="Eukaryota"/>
</dbReference>
<evidence type="ECO:0000256" key="7">
    <source>
        <dbReference type="SAM" id="MobiDB-lite"/>
    </source>
</evidence>
<feature type="chain" id="PRO_5002365896" description="2'-phosphotransferase" evidence="8">
    <location>
        <begin position="25"/>
        <end position="244"/>
    </location>
</feature>
<dbReference type="GO" id="GO:0006388">
    <property type="term" value="P:tRNA splicing, via endonucleolytic cleavage and ligation"/>
    <property type="evidence" value="ECO:0007669"/>
    <property type="project" value="TreeGrafter"/>
</dbReference>
<dbReference type="SUPFAM" id="SSF56399">
    <property type="entry name" value="ADP-ribosylation"/>
    <property type="match status" value="1"/>
</dbReference>
<dbReference type="InterPro" id="IPR042081">
    <property type="entry name" value="RNA_2'-PTrans_C"/>
</dbReference>
<evidence type="ECO:0000313" key="10">
    <source>
        <dbReference type="Proteomes" id="UP000026962"/>
    </source>
</evidence>